<feature type="compositionally biased region" description="Basic residues" evidence="2">
    <location>
        <begin position="12"/>
        <end position="22"/>
    </location>
</feature>
<accession>A0AAX6MIH2</accession>
<dbReference type="SMART" id="SM00066">
    <property type="entry name" value="GAL4"/>
    <property type="match status" value="1"/>
</dbReference>
<name>A0AAX6MIH2_9PEZI</name>
<dbReference type="InterPro" id="IPR036864">
    <property type="entry name" value="Zn2-C6_fun-type_DNA-bd_sf"/>
</dbReference>
<feature type="compositionally biased region" description="Basic and acidic residues" evidence="2">
    <location>
        <begin position="512"/>
        <end position="525"/>
    </location>
</feature>
<sequence length="703" mass="77580">MNDSSLQEHKPRGPRLYHKKSRTGCTRCKQRRVKCDEIRPSCGSCSRHAVECVYLATSQTSSSATGRARSATRHDNKPSTTYSASLPTASSSKLVPIYADASHQSPVSTASGLFTSDVKPVVYSPNGPGTLSSPSSSYVTPADDGTDVDINLPEGPRRRFWELRLFHNYHANMSQPFSVPQNPELVHMWQCEIPELATRMAIQQNRPALLYVMFANSALYLWKESTDKQERIELMRLQQAYQIMCSREQRHDIDNLMPRMSENALFICFTSIRMLAHSIGLVQTMAVDPWEPPVQWLWMGRGAGEILNMAASLADPENRARIAAVERGPPDLSNGEELITFDHSSLDWLLEHPDGPGSSAAQEDHELDDEDVKYAYDSALSYTCTVQKALADGEREYAVVRRFGGFAIYVPAKFAKLVEERRPRAMVILAHFMALWIGFEHVWMIGRAGELQVRGIYKALPIEWSSKLDGLVAKFKPPEAFCILILNFKQCRPGKMPPKRKAATAAATTTAPKEKQSKLAKEHNISAREEREIKEAFGLFAEAAEGEKEGVIPTKDVRRAMVALGLPPSKSELAEFLEILDPDDEGYASYEPFVAICALKLHARDTSGPAAEEVDEAFRLFIGGGTGGGGMGGGMGGSMGNGGEDEVVLTLSHLRRVAMTLKQDVDDQLLKDMILEANGGAGVGKGVGRAEFEEVMRRAGAWK</sequence>
<evidence type="ECO:0000256" key="2">
    <source>
        <dbReference type="SAM" id="MobiDB-lite"/>
    </source>
</evidence>
<dbReference type="EMBL" id="JBANMG010000006">
    <property type="protein sequence ID" value="KAK6952253.1"/>
    <property type="molecule type" value="Genomic_DNA"/>
</dbReference>
<dbReference type="PROSITE" id="PS50048">
    <property type="entry name" value="ZN2_CY6_FUNGAL_2"/>
    <property type="match status" value="1"/>
</dbReference>
<feature type="region of interest" description="Disordered" evidence="2">
    <location>
        <begin position="1"/>
        <end position="22"/>
    </location>
</feature>
<dbReference type="PROSITE" id="PS00463">
    <property type="entry name" value="ZN2_CY6_FUNGAL_1"/>
    <property type="match status" value="1"/>
</dbReference>
<evidence type="ECO:0000313" key="5">
    <source>
        <dbReference type="Proteomes" id="UP001369815"/>
    </source>
</evidence>
<dbReference type="SUPFAM" id="SSF57701">
    <property type="entry name" value="Zn2/Cys6 DNA-binding domain"/>
    <property type="match status" value="1"/>
</dbReference>
<dbReference type="SUPFAM" id="SSF47473">
    <property type="entry name" value="EF-hand"/>
    <property type="match status" value="1"/>
</dbReference>
<dbReference type="PANTHER" id="PTHR47657:SF14">
    <property type="entry name" value="ZN(2)-C6 FUNGAL-TYPE DOMAIN-CONTAINING PROTEIN"/>
    <property type="match status" value="1"/>
</dbReference>
<evidence type="ECO:0000313" key="4">
    <source>
        <dbReference type="EMBL" id="KAK6952253.1"/>
    </source>
</evidence>
<keyword evidence="1" id="KW-0539">Nucleus</keyword>
<comment type="caution">
    <text evidence="4">The sequence shown here is derived from an EMBL/GenBank/DDBJ whole genome shotgun (WGS) entry which is preliminary data.</text>
</comment>
<dbReference type="InterPro" id="IPR001138">
    <property type="entry name" value="Zn2Cys6_DnaBD"/>
</dbReference>
<dbReference type="Gene3D" id="4.10.240.10">
    <property type="entry name" value="Zn(2)-C6 fungal-type DNA-binding domain"/>
    <property type="match status" value="1"/>
</dbReference>
<protein>
    <recommendedName>
        <fullName evidence="3">Zn(2)-C6 fungal-type domain-containing protein</fullName>
    </recommendedName>
</protein>
<dbReference type="PANTHER" id="PTHR47657">
    <property type="entry name" value="STEROL REGULATORY ELEMENT-BINDING PROTEIN ECM22"/>
    <property type="match status" value="1"/>
</dbReference>
<feature type="compositionally biased region" description="Basic and acidic residues" evidence="2">
    <location>
        <begin position="1"/>
        <end position="11"/>
    </location>
</feature>
<evidence type="ECO:0000259" key="3">
    <source>
        <dbReference type="PROSITE" id="PS50048"/>
    </source>
</evidence>
<feature type="region of interest" description="Disordered" evidence="2">
    <location>
        <begin position="495"/>
        <end position="525"/>
    </location>
</feature>
<dbReference type="InterPro" id="IPR052400">
    <property type="entry name" value="Zn2-C6_fungal_TF"/>
</dbReference>
<dbReference type="Pfam" id="PF00172">
    <property type="entry name" value="Zn_clus"/>
    <property type="match status" value="1"/>
</dbReference>
<dbReference type="CDD" id="cd00067">
    <property type="entry name" value="GAL4"/>
    <property type="match status" value="1"/>
</dbReference>
<dbReference type="GO" id="GO:0008270">
    <property type="term" value="F:zinc ion binding"/>
    <property type="evidence" value="ECO:0007669"/>
    <property type="project" value="InterPro"/>
</dbReference>
<dbReference type="Proteomes" id="UP001369815">
    <property type="component" value="Unassembled WGS sequence"/>
</dbReference>
<keyword evidence="5" id="KW-1185">Reference proteome</keyword>
<proteinExistence type="predicted"/>
<feature type="domain" description="Zn(2)-C6 fungal-type" evidence="3">
    <location>
        <begin position="24"/>
        <end position="54"/>
    </location>
</feature>
<reference evidence="4 5" key="1">
    <citation type="journal article" date="2024" name="Front Chem Biol">
        <title>Unveiling the potential of Daldinia eschscholtzii MFLUCC 19-0629 through bioactivity and bioinformatics studies for enhanced sustainable agriculture production.</title>
        <authorList>
            <person name="Brooks S."/>
            <person name="Weaver J.A."/>
            <person name="Klomchit A."/>
            <person name="Alharthi S.A."/>
            <person name="Onlamun T."/>
            <person name="Nurani R."/>
            <person name="Vong T.K."/>
            <person name="Alberti F."/>
            <person name="Greco C."/>
        </authorList>
    </citation>
    <scope>NUCLEOTIDE SEQUENCE [LARGE SCALE GENOMIC DNA]</scope>
    <source>
        <strain evidence="4">MFLUCC 19-0629</strain>
    </source>
</reference>
<organism evidence="4 5">
    <name type="scientific">Daldinia eschscholtzii</name>
    <dbReference type="NCBI Taxonomy" id="292717"/>
    <lineage>
        <taxon>Eukaryota</taxon>
        <taxon>Fungi</taxon>
        <taxon>Dikarya</taxon>
        <taxon>Ascomycota</taxon>
        <taxon>Pezizomycotina</taxon>
        <taxon>Sordariomycetes</taxon>
        <taxon>Xylariomycetidae</taxon>
        <taxon>Xylariales</taxon>
        <taxon>Hypoxylaceae</taxon>
        <taxon>Daldinia</taxon>
    </lineage>
</organism>
<dbReference type="AlphaFoldDB" id="A0AAX6MIH2"/>
<dbReference type="Gene3D" id="1.10.238.10">
    <property type="entry name" value="EF-hand"/>
    <property type="match status" value="1"/>
</dbReference>
<evidence type="ECO:0000256" key="1">
    <source>
        <dbReference type="ARBA" id="ARBA00023242"/>
    </source>
</evidence>
<gene>
    <name evidence="4" type="ORF">Daesc_006788</name>
</gene>
<dbReference type="InterPro" id="IPR011992">
    <property type="entry name" value="EF-hand-dom_pair"/>
</dbReference>
<feature type="region of interest" description="Disordered" evidence="2">
    <location>
        <begin position="63"/>
        <end position="86"/>
    </location>
</feature>
<dbReference type="GO" id="GO:0000981">
    <property type="term" value="F:DNA-binding transcription factor activity, RNA polymerase II-specific"/>
    <property type="evidence" value="ECO:0007669"/>
    <property type="project" value="InterPro"/>
</dbReference>